<reference evidence="3 4" key="1">
    <citation type="submission" date="2014-11" db="EMBL/GenBank/DDBJ databases">
        <title>Genome sequence of Flavihumibacter solisilvae 3-3.</title>
        <authorList>
            <person name="Zhou G."/>
            <person name="Li M."/>
            <person name="Wang G."/>
        </authorList>
    </citation>
    <scope>NUCLEOTIDE SEQUENCE [LARGE SCALE GENOMIC DNA]</scope>
    <source>
        <strain evidence="3 4">3-3</strain>
    </source>
</reference>
<dbReference type="Pfam" id="PF06742">
    <property type="entry name" value="DUF1214"/>
    <property type="match status" value="1"/>
</dbReference>
<sequence>MRLSRVSTTKDIRMNNQSAATNKIPPGPIPHTVMAEEYVKAIAAFIYGWAWPLVNVHNRIEEFKKAPYPLYGGGAFPVAPPNQMCMLTDYVRPEERGVACPNQDVVYGVSGLDLTQGPVVLQVPDFGDRFWVYQVCDQRTDAFATLGKTYGTKPGFYLLAHNDWQGKTPEGITQVFRCSTARGVVIPRVFQSDDPEDKKAVQPLVNQIGIYPLADFDGKIKITDWSKTPSTPPDPAGDKGETKWVRPEIFIDQLAEILAEVPALPGEEALYAQMHALVDAITHNTALGEIAKSALIEVDKNLVPEMFKFVNVGYQVQHNWTTQRNGAEFGIDYLTRLACAKSNIFVNRPNETKYFYQDLDASGARLNGSANYTVTFAKGELPPVKGFWSLTLYNPEHFFSPNDLNRYSLGTKNKNLRLNPDGSLTIYVQSIPPPEDKKSNWLPAPNEPFSLYIRCYWPDERVITDNWNPPPVLKVK</sequence>
<evidence type="ECO:0000259" key="2">
    <source>
        <dbReference type="Pfam" id="PF06863"/>
    </source>
</evidence>
<dbReference type="Pfam" id="PF06863">
    <property type="entry name" value="DUF1254"/>
    <property type="match status" value="1"/>
</dbReference>
<proteinExistence type="predicted"/>
<dbReference type="AlphaFoldDB" id="A0A0C1IP27"/>
<name>A0A0C1IP27_9BACT</name>
<dbReference type="InterPro" id="IPR037049">
    <property type="entry name" value="DUF1214_C_sf"/>
</dbReference>
<comment type="caution">
    <text evidence="3">The sequence shown here is derived from an EMBL/GenBank/DDBJ whole genome shotgun (WGS) entry which is preliminary data.</text>
</comment>
<keyword evidence="4" id="KW-1185">Reference proteome</keyword>
<dbReference type="RefSeq" id="WP_039137290.1">
    <property type="nucleotide sequence ID" value="NZ_JSVC01000003.1"/>
</dbReference>
<gene>
    <name evidence="3" type="ORF">OI18_03510</name>
</gene>
<dbReference type="InterPro" id="IPR010621">
    <property type="entry name" value="DUF1214"/>
</dbReference>
<evidence type="ECO:0008006" key="5">
    <source>
        <dbReference type="Google" id="ProtNLM"/>
    </source>
</evidence>
<dbReference type="PANTHER" id="PTHR36509:SF2">
    <property type="entry name" value="BLL3101 PROTEIN"/>
    <property type="match status" value="1"/>
</dbReference>
<accession>A0A0C1IP27</accession>
<organism evidence="3 4">
    <name type="scientific">Flavihumibacter solisilvae</name>
    <dbReference type="NCBI Taxonomy" id="1349421"/>
    <lineage>
        <taxon>Bacteria</taxon>
        <taxon>Pseudomonadati</taxon>
        <taxon>Bacteroidota</taxon>
        <taxon>Chitinophagia</taxon>
        <taxon>Chitinophagales</taxon>
        <taxon>Chitinophagaceae</taxon>
        <taxon>Flavihumibacter</taxon>
    </lineage>
</organism>
<dbReference type="Gene3D" id="2.60.40.1610">
    <property type="entry name" value="Domain of unknown function DUF1254"/>
    <property type="match status" value="1"/>
</dbReference>
<dbReference type="SUPFAM" id="SSF160935">
    <property type="entry name" value="VPA0735-like"/>
    <property type="match status" value="1"/>
</dbReference>
<dbReference type="Proteomes" id="UP000031408">
    <property type="component" value="Unassembled WGS sequence"/>
</dbReference>
<dbReference type="PANTHER" id="PTHR36509">
    <property type="entry name" value="BLL3101 PROTEIN"/>
    <property type="match status" value="1"/>
</dbReference>
<feature type="domain" description="DUF1254" evidence="2">
    <location>
        <begin position="81"/>
        <end position="212"/>
    </location>
</feature>
<feature type="domain" description="DUF1214" evidence="1">
    <location>
        <begin position="352"/>
        <end position="459"/>
    </location>
</feature>
<evidence type="ECO:0000259" key="1">
    <source>
        <dbReference type="Pfam" id="PF06742"/>
    </source>
</evidence>
<dbReference type="EMBL" id="JSVC01000003">
    <property type="protein sequence ID" value="KIC95960.1"/>
    <property type="molecule type" value="Genomic_DNA"/>
</dbReference>
<dbReference type="InterPro" id="IPR037050">
    <property type="entry name" value="DUF1254_sf"/>
</dbReference>
<dbReference type="Gene3D" id="2.60.120.600">
    <property type="entry name" value="Domain of unknown function DUF1214, C-terminal domain"/>
    <property type="match status" value="1"/>
</dbReference>
<dbReference type="STRING" id="1349421.OI18_03510"/>
<evidence type="ECO:0000313" key="4">
    <source>
        <dbReference type="Proteomes" id="UP000031408"/>
    </source>
</evidence>
<evidence type="ECO:0000313" key="3">
    <source>
        <dbReference type="EMBL" id="KIC95960.1"/>
    </source>
</evidence>
<protein>
    <recommendedName>
        <fullName evidence="5">DUF1254 domain-containing protein</fullName>
    </recommendedName>
</protein>
<dbReference type="InterPro" id="IPR010679">
    <property type="entry name" value="DUF1254"/>
</dbReference>